<gene>
    <name evidence="1" type="ORF">NHG85_15040</name>
</gene>
<sequence length="142" mass="15780">MRPAGPTESTGDLPMRPALMLVLPLALAACATPRESCLSSVGREGRVLDALIAQTRGNVTRGYAIEEREELRTTRQLCRYRTDEGVVARRFCDRTVAEEVRVPVTIDIEEEKVKLDQLLARREAQARGEAAARAQCVARYPQ</sequence>
<comment type="caution">
    <text evidence="1">The sequence shown here is derived from an EMBL/GenBank/DDBJ whole genome shotgun (WGS) entry which is preliminary data.</text>
</comment>
<dbReference type="AlphaFoldDB" id="A0A9X2JQD1"/>
<proteinExistence type="predicted"/>
<evidence type="ECO:0000313" key="1">
    <source>
        <dbReference type="EMBL" id="MCP1169829.1"/>
    </source>
</evidence>
<dbReference type="Proteomes" id="UP001139477">
    <property type="component" value="Unassembled WGS sequence"/>
</dbReference>
<keyword evidence="2" id="KW-1185">Reference proteome</keyword>
<dbReference type="PROSITE" id="PS51257">
    <property type="entry name" value="PROKAR_LIPOPROTEIN"/>
    <property type="match status" value="1"/>
</dbReference>
<dbReference type="EMBL" id="JAMYXC010000231">
    <property type="protein sequence ID" value="MCP1169829.1"/>
    <property type="molecule type" value="Genomic_DNA"/>
</dbReference>
<reference evidence="1" key="1">
    <citation type="submission" date="2022-06" db="EMBL/GenBank/DDBJ databases">
        <title>Limimaricola sediminis sp. nov., isolated from an intertidal sediment.</title>
        <authorList>
            <person name="Shao X."/>
        </authorList>
    </citation>
    <scope>NUCLEOTIDE SEQUENCE</scope>
    <source>
        <strain evidence="1">ASW11-118</strain>
    </source>
</reference>
<dbReference type="RefSeq" id="WP_253333805.1">
    <property type="nucleotide sequence ID" value="NZ_JAMYXC010000231.1"/>
</dbReference>
<accession>A0A9X2JQD1</accession>
<evidence type="ECO:0000313" key="2">
    <source>
        <dbReference type="Proteomes" id="UP001139477"/>
    </source>
</evidence>
<protein>
    <submittedName>
        <fullName evidence="1">Uncharacterized protein</fullName>
    </submittedName>
</protein>
<organism evidence="1 2">
    <name type="scientific">Limimaricola litoreus</name>
    <dbReference type="NCBI Taxonomy" id="2955316"/>
    <lineage>
        <taxon>Bacteria</taxon>
        <taxon>Pseudomonadati</taxon>
        <taxon>Pseudomonadota</taxon>
        <taxon>Alphaproteobacteria</taxon>
        <taxon>Rhodobacterales</taxon>
        <taxon>Paracoccaceae</taxon>
        <taxon>Limimaricola</taxon>
    </lineage>
</organism>
<name>A0A9X2JQD1_9RHOB</name>